<name>A0AA41U2L2_9ACTN</name>
<feature type="domain" description="PucR C-terminal helix-turn-helix" evidence="2">
    <location>
        <begin position="361"/>
        <end position="418"/>
    </location>
</feature>
<dbReference type="InterPro" id="IPR025736">
    <property type="entry name" value="PucR_C-HTH_dom"/>
</dbReference>
<gene>
    <name evidence="3" type="ORF">LZ495_32425</name>
</gene>
<reference evidence="3" key="1">
    <citation type="submission" date="2022-01" db="EMBL/GenBank/DDBJ databases">
        <title>Genome-Based Taxonomic Classification of the Phylum Actinobacteria.</title>
        <authorList>
            <person name="Gao Y."/>
        </authorList>
    </citation>
    <scope>NUCLEOTIDE SEQUENCE</scope>
    <source>
        <strain evidence="3">KLBMP 8922</strain>
    </source>
</reference>
<feature type="region of interest" description="Disordered" evidence="1">
    <location>
        <begin position="422"/>
        <end position="444"/>
    </location>
</feature>
<dbReference type="InterPro" id="IPR051448">
    <property type="entry name" value="CdaR-like_regulators"/>
</dbReference>
<feature type="domain" description="PucR C-terminal helix-turn-helix" evidence="2">
    <location>
        <begin position="228"/>
        <end position="283"/>
    </location>
</feature>
<evidence type="ECO:0000313" key="4">
    <source>
        <dbReference type="Proteomes" id="UP001165378"/>
    </source>
</evidence>
<dbReference type="Pfam" id="PF13556">
    <property type="entry name" value="HTH_30"/>
    <property type="match status" value="2"/>
</dbReference>
<dbReference type="InterPro" id="IPR042070">
    <property type="entry name" value="PucR_C-HTH_sf"/>
</dbReference>
<keyword evidence="4" id="KW-1185">Reference proteome</keyword>
<dbReference type="Proteomes" id="UP001165378">
    <property type="component" value="Unassembled WGS sequence"/>
</dbReference>
<evidence type="ECO:0000313" key="3">
    <source>
        <dbReference type="EMBL" id="MCF2531898.1"/>
    </source>
</evidence>
<dbReference type="Gene3D" id="1.10.10.2840">
    <property type="entry name" value="PucR C-terminal helix-turn-helix domain"/>
    <property type="match status" value="2"/>
</dbReference>
<dbReference type="RefSeq" id="WP_235056542.1">
    <property type="nucleotide sequence ID" value="NZ_JAKFHA010000027.1"/>
</dbReference>
<dbReference type="PANTHER" id="PTHR33744:SF1">
    <property type="entry name" value="DNA-BINDING TRANSCRIPTIONAL ACTIVATOR ADER"/>
    <property type="match status" value="1"/>
</dbReference>
<comment type="caution">
    <text evidence="3">The sequence shown here is derived from an EMBL/GenBank/DDBJ whole genome shotgun (WGS) entry which is preliminary data.</text>
</comment>
<accession>A0AA41U2L2</accession>
<feature type="compositionally biased region" description="Low complexity" evidence="1">
    <location>
        <begin position="294"/>
        <end position="328"/>
    </location>
</feature>
<dbReference type="AlphaFoldDB" id="A0AA41U2L2"/>
<protein>
    <submittedName>
        <fullName evidence="3">Helix-turn-helix domain-containing protein</fullName>
    </submittedName>
</protein>
<proteinExistence type="predicted"/>
<dbReference type="EMBL" id="JAKFHA010000027">
    <property type="protein sequence ID" value="MCF2531898.1"/>
    <property type="molecule type" value="Genomic_DNA"/>
</dbReference>
<organism evidence="3 4">
    <name type="scientific">Yinghuangia soli</name>
    <dbReference type="NCBI Taxonomy" id="2908204"/>
    <lineage>
        <taxon>Bacteria</taxon>
        <taxon>Bacillati</taxon>
        <taxon>Actinomycetota</taxon>
        <taxon>Actinomycetes</taxon>
        <taxon>Kitasatosporales</taxon>
        <taxon>Streptomycetaceae</taxon>
        <taxon>Yinghuangia</taxon>
    </lineage>
</organism>
<sequence length="444" mass="46346">MGLTRHDVDLDGMSGGFPGAVSSVDLARWAARRFAEAVRIIDDAEERRRRAVWGLLCGEQHVAAAAMAEAMDAPLPASLRVLAVACDGGTDPGEVSGLLRQAAGPGAWVVPGTGDETSLVVLLPAREQDADDDGAARRLARELTRRHPRCRVGASPVVELARVGSAYAKARHALAAAHGAVGGYARFHAWLDPELLMVRQAGPWALGQLAALDAHRARRRGDPDAAELLDTLDVWLGDRRTAGARLGIHRNTLSGRLRMIEQLLGRDLRRVGDRAELSLALRIAALTRGGAPGASGTAPGMAAPGPDVPRPAGAAAPPGPSYAGPPGSAAAHLPWDLPALDGWAYAGLRPLAGGTAGPDAQTLRVWLAHDARLSGTAAALCLTVPGARKRLARIGGVLGLDLLHGRTAEADLWLALRVADRPRPDRPSARREACGTVLDTPEAG</sequence>
<feature type="compositionally biased region" description="Basic and acidic residues" evidence="1">
    <location>
        <begin position="422"/>
        <end position="433"/>
    </location>
</feature>
<dbReference type="PANTHER" id="PTHR33744">
    <property type="entry name" value="CARBOHYDRATE DIACID REGULATOR"/>
    <property type="match status" value="1"/>
</dbReference>
<feature type="region of interest" description="Disordered" evidence="1">
    <location>
        <begin position="290"/>
        <end position="328"/>
    </location>
</feature>
<evidence type="ECO:0000259" key="2">
    <source>
        <dbReference type="Pfam" id="PF13556"/>
    </source>
</evidence>
<evidence type="ECO:0000256" key="1">
    <source>
        <dbReference type="SAM" id="MobiDB-lite"/>
    </source>
</evidence>